<comment type="caution">
    <text evidence="1">The sequence shown here is derived from an EMBL/GenBank/DDBJ whole genome shotgun (WGS) entry which is preliminary data.</text>
</comment>
<feature type="non-terminal residue" evidence="1">
    <location>
        <position position="191"/>
    </location>
</feature>
<dbReference type="EMBL" id="JAHRHJ020000002">
    <property type="protein sequence ID" value="KAH9324533.1"/>
    <property type="molecule type" value="Genomic_DNA"/>
</dbReference>
<evidence type="ECO:0000313" key="1">
    <source>
        <dbReference type="EMBL" id="KAH9324533.1"/>
    </source>
</evidence>
<proteinExistence type="predicted"/>
<dbReference type="Proteomes" id="UP000824469">
    <property type="component" value="Unassembled WGS sequence"/>
</dbReference>
<evidence type="ECO:0000313" key="2">
    <source>
        <dbReference type="Proteomes" id="UP000824469"/>
    </source>
</evidence>
<accession>A0AA38GM41</accession>
<dbReference type="AlphaFoldDB" id="A0AA38GM41"/>
<reference evidence="1 2" key="1">
    <citation type="journal article" date="2021" name="Nat. Plants">
        <title>The Taxus genome provides insights into paclitaxel biosynthesis.</title>
        <authorList>
            <person name="Xiong X."/>
            <person name="Gou J."/>
            <person name="Liao Q."/>
            <person name="Li Y."/>
            <person name="Zhou Q."/>
            <person name="Bi G."/>
            <person name="Li C."/>
            <person name="Du R."/>
            <person name="Wang X."/>
            <person name="Sun T."/>
            <person name="Guo L."/>
            <person name="Liang H."/>
            <person name="Lu P."/>
            <person name="Wu Y."/>
            <person name="Zhang Z."/>
            <person name="Ro D.K."/>
            <person name="Shang Y."/>
            <person name="Huang S."/>
            <person name="Yan J."/>
        </authorList>
    </citation>
    <scope>NUCLEOTIDE SEQUENCE [LARGE SCALE GENOMIC DNA]</scope>
    <source>
        <strain evidence="1">Ta-2019</strain>
    </source>
</reference>
<organism evidence="1 2">
    <name type="scientific">Taxus chinensis</name>
    <name type="common">Chinese yew</name>
    <name type="synonym">Taxus wallichiana var. chinensis</name>
    <dbReference type="NCBI Taxonomy" id="29808"/>
    <lineage>
        <taxon>Eukaryota</taxon>
        <taxon>Viridiplantae</taxon>
        <taxon>Streptophyta</taxon>
        <taxon>Embryophyta</taxon>
        <taxon>Tracheophyta</taxon>
        <taxon>Spermatophyta</taxon>
        <taxon>Pinopsida</taxon>
        <taxon>Pinidae</taxon>
        <taxon>Conifers II</taxon>
        <taxon>Cupressales</taxon>
        <taxon>Taxaceae</taxon>
        <taxon>Taxus</taxon>
    </lineage>
</organism>
<name>A0AA38GM41_TAXCH</name>
<protein>
    <submittedName>
        <fullName evidence="1">Uncharacterized protein</fullName>
    </submittedName>
</protein>
<sequence length="191" mass="21904">MARMERQKGERCEKIEFSKEKAVVVFKGEAEEISSKNRVFTGSLWEVEEERVFEGMEAEVSTLVNKLIPGVVIKAMASLFGASVLENMVTEVILESAPSKLFPFDLEEVPSIPNSEAIAGLKEVKEIKFGGIDFKISVEIFQMSLPIIPEEDFKDVWFKKAIFFKFLGACFSRRKILYWVFWFWGKEVNPK</sequence>
<keyword evidence="2" id="KW-1185">Reference proteome</keyword>
<gene>
    <name evidence="1" type="ORF">KI387_004711</name>
</gene>